<evidence type="ECO:0000256" key="9">
    <source>
        <dbReference type="SAM" id="SignalP"/>
    </source>
</evidence>
<evidence type="ECO:0000256" key="8">
    <source>
        <dbReference type="ARBA" id="ARBA00023157"/>
    </source>
</evidence>
<dbReference type="InterPro" id="IPR003614">
    <property type="entry name" value="Knottins"/>
</dbReference>
<evidence type="ECO:0000313" key="12">
    <source>
        <dbReference type="Proteomes" id="UP000029121"/>
    </source>
</evidence>
<comment type="subcellular location">
    <subcellularLocation>
        <location evidence="1">Secreted</location>
    </subcellularLocation>
</comment>
<evidence type="ECO:0000313" key="11">
    <source>
        <dbReference type="EMBL" id="EOA34551.1"/>
    </source>
</evidence>
<evidence type="ECO:0000259" key="10">
    <source>
        <dbReference type="Pfam" id="PF00304"/>
    </source>
</evidence>
<dbReference type="AlphaFoldDB" id="R0GFY0"/>
<dbReference type="GO" id="GO:0031640">
    <property type="term" value="P:killing of cells of another organism"/>
    <property type="evidence" value="ECO:0007669"/>
    <property type="project" value="UniProtKB-KW"/>
</dbReference>
<dbReference type="Gene3D" id="3.30.30.10">
    <property type="entry name" value="Knottin, scorpion toxin-like"/>
    <property type="match status" value="1"/>
</dbReference>
<evidence type="ECO:0000256" key="7">
    <source>
        <dbReference type="ARBA" id="ARBA00022821"/>
    </source>
</evidence>
<dbReference type="KEGG" id="crb:17894412"/>
<dbReference type="GO" id="GO:0005576">
    <property type="term" value="C:extracellular region"/>
    <property type="evidence" value="ECO:0007669"/>
    <property type="project" value="UniProtKB-SubCell"/>
</dbReference>
<keyword evidence="5" id="KW-0295">Fungicide</keyword>
<dbReference type="PROSITE" id="PS00940">
    <property type="entry name" value="GAMMA_THIONIN"/>
    <property type="match status" value="1"/>
</dbReference>
<accession>R0GFY0</accession>
<dbReference type="STRING" id="81985.R0GFY0"/>
<dbReference type="EMBL" id="KB870806">
    <property type="protein sequence ID" value="EOA34551.1"/>
    <property type="molecule type" value="Genomic_DNA"/>
</dbReference>
<feature type="domain" description="Knottins-like" evidence="10">
    <location>
        <begin position="30"/>
        <end position="80"/>
    </location>
</feature>
<evidence type="ECO:0000256" key="2">
    <source>
        <dbReference type="ARBA" id="ARBA00006722"/>
    </source>
</evidence>
<dbReference type="Proteomes" id="UP000029121">
    <property type="component" value="Unassembled WGS sequence"/>
</dbReference>
<keyword evidence="7" id="KW-0611">Plant defense</keyword>
<feature type="signal peptide" evidence="9">
    <location>
        <begin position="1"/>
        <end position="29"/>
    </location>
</feature>
<evidence type="ECO:0000256" key="6">
    <source>
        <dbReference type="ARBA" id="ARBA00022729"/>
    </source>
</evidence>
<dbReference type="InterPro" id="IPR036574">
    <property type="entry name" value="Scorpion_toxin-like_sf"/>
</dbReference>
<name>R0GFY0_9BRAS</name>
<protein>
    <recommendedName>
        <fullName evidence="10">Knottins-like domain-containing protein</fullName>
    </recommendedName>
</protein>
<feature type="chain" id="PRO_5004351267" description="Knottins-like domain-containing protein" evidence="9">
    <location>
        <begin position="30"/>
        <end position="80"/>
    </location>
</feature>
<dbReference type="GO" id="GO:0050832">
    <property type="term" value="P:defense response to fungus"/>
    <property type="evidence" value="ECO:0007669"/>
    <property type="project" value="UniProtKB-KW"/>
</dbReference>
<proteinExistence type="inferred from homology"/>
<keyword evidence="4" id="KW-0929">Antimicrobial</keyword>
<dbReference type="OrthoDB" id="1037779at2759"/>
<reference evidence="12" key="1">
    <citation type="journal article" date="2013" name="Nat. Genet.">
        <title>The Capsella rubella genome and the genomic consequences of rapid mating system evolution.</title>
        <authorList>
            <person name="Slotte T."/>
            <person name="Hazzouri K.M."/>
            <person name="Agren J.A."/>
            <person name="Koenig D."/>
            <person name="Maumus F."/>
            <person name="Guo Y.L."/>
            <person name="Steige K."/>
            <person name="Platts A.E."/>
            <person name="Escobar J.S."/>
            <person name="Newman L.K."/>
            <person name="Wang W."/>
            <person name="Mandakova T."/>
            <person name="Vello E."/>
            <person name="Smith L.M."/>
            <person name="Henz S.R."/>
            <person name="Steffen J."/>
            <person name="Takuno S."/>
            <person name="Brandvain Y."/>
            <person name="Coop G."/>
            <person name="Andolfatto P."/>
            <person name="Hu T.T."/>
            <person name="Blanchette M."/>
            <person name="Clark R.M."/>
            <person name="Quesneville H."/>
            <person name="Nordborg M."/>
            <person name="Gaut B.S."/>
            <person name="Lysak M.A."/>
            <person name="Jenkins J."/>
            <person name="Grimwood J."/>
            <person name="Chapman J."/>
            <person name="Prochnik S."/>
            <person name="Shu S."/>
            <person name="Rokhsar D."/>
            <person name="Schmutz J."/>
            <person name="Weigel D."/>
            <person name="Wright S.I."/>
        </authorList>
    </citation>
    <scope>NUCLEOTIDE SEQUENCE [LARGE SCALE GENOMIC DNA]</scope>
    <source>
        <strain evidence="12">cv. Monte Gargano</strain>
    </source>
</reference>
<evidence type="ECO:0000256" key="4">
    <source>
        <dbReference type="ARBA" id="ARBA00022529"/>
    </source>
</evidence>
<dbReference type="SUPFAM" id="SSF57095">
    <property type="entry name" value="Scorpion toxin-like"/>
    <property type="match status" value="1"/>
</dbReference>
<keyword evidence="6 9" id="KW-0732">Signal</keyword>
<dbReference type="InterPro" id="IPR008176">
    <property type="entry name" value="Defensin_plant"/>
</dbReference>
<dbReference type="PANTHER" id="PTHR33147">
    <property type="entry name" value="DEFENSIN-LIKE PROTEIN 1"/>
    <property type="match status" value="1"/>
</dbReference>
<keyword evidence="8" id="KW-1015">Disulfide bond</keyword>
<dbReference type="Pfam" id="PF00304">
    <property type="entry name" value="Gamma-thionin"/>
    <property type="match status" value="1"/>
</dbReference>
<comment type="similarity">
    <text evidence="2">Belongs to the DEFL family.</text>
</comment>
<organism evidence="11 12">
    <name type="scientific">Capsella rubella</name>
    <dbReference type="NCBI Taxonomy" id="81985"/>
    <lineage>
        <taxon>Eukaryota</taxon>
        <taxon>Viridiplantae</taxon>
        <taxon>Streptophyta</taxon>
        <taxon>Embryophyta</taxon>
        <taxon>Tracheophyta</taxon>
        <taxon>Spermatophyta</taxon>
        <taxon>Magnoliopsida</taxon>
        <taxon>eudicotyledons</taxon>
        <taxon>Gunneridae</taxon>
        <taxon>Pentapetalae</taxon>
        <taxon>rosids</taxon>
        <taxon>malvids</taxon>
        <taxon>Brassicales</taxon>
        <taxon>Brassicaceae</taxon>
        <taxon>Camelineae</taxon>
        <taxon>Capsella</taxon>
    </lineage>
</organism>
<keyword evidence="3" id="KW-0964">Secreted</keyword>
<sequence length="80" mass="9038">MAKLSNTITLIFVALVLFAGFETPTVVEAQLCSRKSETWSGRCTNDYQCRDHCVNNDRGVNGYCAGGYPWYRACFCFYTC</sequence>
<dbReference type="PANTHER" id="PTHR33147:SF37">
    <property type="entry name" value="DEFENSIN-LIKE PROTEIN 14-RELATED"/>
    <property type="match status" value="1"/>
</dbReference>
<gene>
    <name evidence="11" type="ORF">CARUB_v10022097mg</name>
</gene>
<evidence type="ECO:0000256" key="5">
    <source>
        <dbReference type="ARBA" id="ARBA00022577"/>
    </source>
</evidence>
<evidence type="ECO:0000256" key="1">
    <source>
        <dbReference type="ARBA" id="ARBA00004613"/>
    </source>
</evidence>
<keyword evidence="12" id="KW-1185">Reference proteome</keyword>
<evidence type="ECO:0000256" key="3">
    <source>
        <dbReference type="ARBA" id="ARBA00022525"/>
    </source>
</evidence>